<organism evidence="1 2">
    <name type="scientific">Streptacidiphilus cavernicola</name>
    <dbReference type="NCBI Taxonomy" id="3342716"/>
    <lineage>
        <taxon>Bacteria</taxon>
        <taxon>Bacillati</taxon>
        <taxon>Actinomycetota</taxon>
        <taxon>Actinomycetes</taxon>
        <taxon>Kitasatosporales</taxon>
        <taxon>Streptomycetaceae</taxon>
        <taxon>Streptacidiphilus</taxon>
    </lineage>
</organism>
<sequence length="80" mass="8446">MPDIPGGLRSLPLMDRTVAALKKPPPAGTDAGTHLLLAAIDGVLYRLDPAPTRLLADPCGRVWSTYPDGAPCPEPDPTHH</sequence>
<evidence type="ECO:0000313" key="2">
    <source>
        <dbReference type="Proteomes" id="UP001592531"/>
    </source>
</evidence>
<reference evidence="1 2" key="1">
    <citation type="submission" date="2024-09" db="EMBL/GenBank/DDBJ databases">
        <authorList>
            <person name="Lee S.D."/>
        </authorList>
    </citation>
    <scope>NUCLEOTIDE SEQUENCE [LARGE SCALE GENOMIC DNA]</scope>
    <source>
        <strain evidence="1 2">N8-3</strain>
    </source>
</reference>
<protein>
    <submittedName>
        <fullName evidence="1">Uncharacterized protein</fullName>
    </submittedName>
</protein>
<dbReference type="RefSeq" id="WP_380537539.1">
    <property type="nucleotide sequence ID" value="NZ_JBHFAB010000013.1"/>
</dbReference>
<gene>
    <name evidence="1" type="ORF">ACEZDE_19200</name>
</gene>
<comment type="caution">
    <text evidence="1">The sequence shown here is derived from an EMBL/GenBank/DDBJ whole genome shotgun (WGS) entry which is preliminary data.</text>
</comment>
<keyword evidence="2" id="KW-1185">Reference proteome</keyword>
<accession>A0ABV6VYF2</accession>
<dbReference type="Proteomes" id="UP001592531">
    <property type="component" value="Unassembled WGS sequence"/>
</dbReference>
<proteinExistence type="predicted"/>
<evidence type="ECO:0000313" key="1">
    <source>
        <dbReference type="EMBL" id="MFC1418743.1"/>
    </source>
</evidence>
<name>A0ABV6VYF2_9ACTN</name>
<dbReference type="EMBL" id="JBHFAB010000013">
    <property type="protein sequence ID" value="MFC1418743.1"/>
    <property type="molecule type" value="Genomic_DNA"/>
</dbReference>